<evidence type="ECO:0000256" key="3">
    <source>
        <dbReference type="ARBA" id="ARBA00022723"/>
    </source>
</evidence>
<dbReference type="InterPro" id="IPR006129">
    <property type="entry name" value="AdhesinB"/>
</dbReference>
<evidence type="ECO:0000256" key="2">
    <source>
        <dbReference type="ARBA" id="ARBA00022448"/>
    </source>
</evidence>
<dbReference type="PANTHER" id="PTHR42953:SF1">
    <property type="entry name" value="METAL-BINDING PROTEIN HI_0362-RELATED"/>
    <property type="match status" value="1"/>
</dbReference>
<reference evidence="7 8" key="1">
    <citation type="submission" date="2019-12" db="EMBL/GenBank/DDBJ databases">
        <title>Nesterenkonia muleiensis sp. nov., a novel actinobacterium isolated from sap of Populus euphratica.</title>
        <authorList>
            <person name="Wang R."/>
        </authorList>
    </citation>
    <scope>NUCLEOTIDE SEQUENCE [LARGE SCALE GENOMIC DNA]</scope>
    <source>
        <strain evidence="7 8">F10</strain>
    </source>
</reference>
<evidence type="ECO:0000256" key="6">
    <source>
        <dbReference type="SAM" id="SignalP"/>
    </source>
</evidence>
<gene>
    <name evidence="7" type="ORF">GNZ21_07205</name>
</gene>
<evidence type="ECO:0000313" key="8">
    <source>
        <dbReference type="Proteomes" id="UP000460157"/>
    </source>
</evidence>
<proteinExistence type="inferred from homology"/>
<dbReference type="PRINTS" id="PR00691">
    <property type="entry name" value="ADHESINB"/>
</dbReference>
<feature type="signal peptide" evidence="6">
    <location>
        <begin position="1"/>
        <end position="23"/>
    </location>
</feature>
<dbReference type="InterPro" id="IPR006127">
    <property type="entry name" value="ZnuA-like"/>
</dbReference>
<keyword evidence="8" id="KW-1185">Reference proteome</keyword>
<evidence type="ECO:0000256" key="5">
    <source>
        <dbReference type="RuleBase" id="RU003512"/>
    </source>
</evidence>
<dbReference type="OrthoDB" id="5296019at2"/>
<keyword evidence="4 6" id="KW-0732">Signal</keyword>
<comment type="similarity">
    <text evidence="5">Belongs to the bacterial solute-binding protein 9 family.</text>
</comment>
<evidence type="ECO:0000313" key="7">
    <source>
        <dbReference type="EMBL" id="MVT26145.1"/>
    </source>
</evidence>
<keyword evidence="2 5" id="KW-0813">Transport</keyword>
<evidence type="ECO:0000256" key="1">
    <source>
        <dbReference type="ARBA" id="ARBA00004196"/>
    </source>
</evidence>
<dbReference type="GO" id="GO:0007155">
    <property type="term" value="P:cell adhesion"/>
    <property type="evidence" value="ECO:0007669"/>
    <property type="project" value="InterPro"/>
</dbReference>
<evidence type="ECO:0000256" key="4">
    <source>
        <dbReference type="ARBA" id="ARBA00022729"/>
    </source>
</evidence>
<comment type="caution">
    <text evidence="7">The sequence shown here is derived from an EMBL/GenBank/DDBJ whole genome shotgun (WGS) entry which is preliminary data.</text>
</comment>
<dbReference type="InterPro" id="IPR050492">
    <property type="entry name" value="Bact_metal-bind_prot9"/>
</dbReference>
<name>A0A7K1UI50_9MICC</name>
<feature type="chain" id="PRO_5029763791" evidence="6">
    <location>
        <begin position="24"/>
        <end position="309"/>
    </location>
</feature>
<dbReference type="GO" id="GO:0030313">
    <property type="term" value="C:cell envelope"/>
    <property type="evidence" value="ECO:0007669"/>
    <property type="project" value="UniProtKB-SubCell"/>
</dbReference>
<sequence length="309" mass="33192">MQRSFLAAAACVGVVVLSSCGNAEQGTEPLAQEDAELADTGLTVVASIDVYTDLVQGIAGDTVEVQPLVASTAVDPHSYEATPQDRMAVENADIIIANGGGYDSFITLLASAADKDQDVYQLIEGENWHSHDFDGTWENEHVWYDLERMSEFVQDFAEHLGQAAPENAEYYTENAAALAAEIDALAERTAALDAAGHSYFATEAVSGFLLEDAGFDNATPLEFLNAVEHGEDVSPRLYSDALDLAAEVELLSYNPQTETQQSARIRDAAADAGAVVVEFTETLPDDSEGYLEWMAANIDIIEGALQEIE</sequence>
<dbReference type="GO" id="GO:0046872">
    <property type="term" value="F:metal ion binding"/>
    <property type="evidence" value="ECO:0007669"/>
    <property type="project" value="UniProtKB-KW"/>
</dbReference>
<dbReference type="AlphaFoldDB" id="A0A7K1UI50"/>
<organism evidence="7 8">
    <name type="scientific">Nesterenkonia alkaliphila</name>
    <dbReference type="NCBI Taxonomy" id="1463631"/>
    <lineage>
        <taxon>Bacteria</taxon>
        <taxon>Bacillati</taxon>
        <taxon>Actinomycetota</taxon>
        <taxon>Actinomycetes</taxon>
        <taxon>Micrococcales</taxon>
        <taxon>Micrococcaceae</taxon>
        <taxon>Nesterenkonia</taxon>
    </lineage>
</organism>
<dbReference type="PROSITE" id="PS51257">
    <property type="entry name" value="PROKAR_LIPOPROTEIN"/>
    <property type="match status" value="1"/>
</dbReference>
<dbReference type="SUPFAM" id="SSF53807">
    <property type="entry name" value="Helical backbone' metal receptor"/>
    <property type="match status" value="1"/>
</dbReference>
<dbReference type="PRINTS" id="PR00690">
    <property type="entry name" value="ADHESNFAMILY"/>
</dbReference>
<dbReference type="Pfam" id="PF01297">
    <property type="entry name" value="ZnuA"/>
    <property type="match status" value="1"/>
</dbReference>
<dbReference type="PANTHER" id="PTHR42953">
    <property type="entry name" value="HIGH-AFFINITY ZINC UPTAKE SYSTEM PROTEIN ZNUA-RELATED"/>
    <property type="match status" value="1"/>
</dbReference>
<dbReference type="EMBL" id="WRPM01000051">
    <property type="protein sequence ID" value="MVT26145.1"/>
    <property type="molecule type" value="Genomic_DNA"/>
</dbReference>
<dbReference type="RefSeq" id="WP_157322825.1">
    <property type="nucleotide sequence ID" value="NZ_BMFX01000006.1"/>
</dbReference>
<comment type="subcellular location">
    <subcellularLocation>
        <location evidence="1">Cell envelope</location>
    </subcellularLocation>
</comment>
<dbReference type="Proteomes" id="UP000460157">
    <property type="component" value="Unassembled WGS sequence"/>
</dbReference>
<keyword evidence="3" id="KW-0479">Metal-binding</keyword>
<dbReference type="GO" id="GO:0030001">
    <property type="term" value="P:metal ion transport"/>
    <property type="evidence" value="ECO:0007669"/>
    <property type="project" value="InterPro"/>
</dbReference>
<dbReference type="InterPro" id="IPR006128">
    <property type="entry name" value="Lipoprotein_PsaA-like"/>
</dbReference>
<protein>
    <submittedName>
        <fullName evidence="7">Zinc ABC transporter solute-binding protein</fullName>
    </submittedName>
</protein>
<accession>A0A7K1UI50</accession>
<dbReference type="Gene3D" id="3.40.50.1980">
    <property type="entry name" value="Nitrogenase molybdenum iron protein domain"/>
    <property type="match status" value="1"/>
</dbReference>